<accession>A0A3S1BVE7</accession>
<dbReference type="AlphaFoldDB" id="A0A3S1BVE7"/>
<name>A0A3S1BVE7_ELYCH</name>
<comment type="caution">
    <text evidence="2">The sequence shown here is derived from an EMBL/GenBank/DDBJ whole genome shotgun (WGS) entry which is preliminary data.</text>
</comment>
<evidence type="ECO:0000313" key="3">
    <source>
        <dbReference type="Proteomes" id="UP000271974"/>
    </source>
</evidence>
<protein>
    <submittedName>
        <fullName evidence="2">Uncharacterized protein</fullName>
    </submittedName>
</protein>
<dbReference type="OrthoDB" id="5531344at2759"/>
<keyword evidence="3" id="KW-1185">Reference proteome</keyword>
<dbReference type="EMBL" id="RQTK01000050">
    <property type="protein sequence ID" value="RUS89649.1"/>
    <property type="molecule type" value="Genomic_DNA"/>
</dbReference>
<gene>
    <name evidence="2" type="ORF">EGW08_002570</name>
</gene>
<dbReference type="Proteomes" id="UP000271974">
    <property type="component" value="Unassembled WGS sequence"/>
</dbReference>
<proteinExistence type="predicted"/>
<organism evidence="2 3">
    <name type="scientific">Elysia chlorotica</name>
    <name type="common">Eastern emerald elysia</name>
    <name type="synonym">Sea slug</name>
    <dbReference type="NCBI Taxonomy" id="188477"/>
    <lineage>
        <taxon>Eukaryota</taxon>
        <taxon>Metazoa</taxon>
        <taxon>Spiralia</taxon>
        <taxon>Lophotrochozoa</taxon>
        <taxon>Mollusca</taxon>
        <taxon>Gastropoda</taxon>
        <taxon>Heterobranchia</taxon>
        <taxon>Euthyneura</taxon>
        <taxon>Panpulmonata</taxon>
        <taxon>Sacoglossa</taxon>
        <taxon>Placobranchoidea</taxon>
        <taxon>Plakobranchidae</taxon>
        <taxon>Elysia</taxon>
    </lineage>
</organism>
<sequence>MSMSSDNAIWSSSDLTQIKAENEEEVQRRIEAFISNKRNEIDEQNIREFINPFTSEPGSGSARTEAVYLHREGEKSHISLKRVDNAYGPQTRLAPDDSGPHCSSRLPVDRERAEAVEERLANMEYHLNMESDGRGIFERLKDLEKRISFLEGLSPEYFTNGIPSSEARNVKKSDVYTEKERKTHIQQVENLSDVTNKIMQLKQALKQKLEQQTDFPS</sequence>
<reference evidence="2 3" key="1">
    <citation type="submission" date="2019-01" db="EMBL/GenBank/DDBJ databases">
        <title>A draft genome assembly of the solar-powered sea slug Elysia chlorotica.</title>
        <authorList>
            <person name="Cai H."/>
            <person name="Li Q."/>
            <person name="Fang X."/>
            <person name="Li J."/>
            <person name="Curtis N.E."/>
            <person name="Altenburger A."/>
            <person name="Shibata T."/>
            <person name="Feng M."/>
            <person name="Maeda T."/>
            <person name="Schwartz J.A."/>
            <person name="Shigenobu S."/>
            <person name="Lundholm N."/>
            <person name="Nishiyama T."/>
            <person name="Yang H."/>
            <person name="Hasebe M."/>
            <person name="Li S."/>
            <person name="Pierce S.K."/>
            <person name="Wang J."/>
        </authorList>
    </citation>
    <scope>NUCLEOTIDE SEQUENCE [LARGE SCALE GENOMIC DNA]</scope>
    <source>
        <strain evidence="2">EC2010</strain>
        <tissue evidence="2">Whole organism of an adult</tissue>
    </source>
</reference>
<dbReference type="STRING" id="188477.A0A3S1BVE7"/>
<evidence type="ECO:0000313" key="2">
    <source>
        <dbReference type="EMBL" id="RUS89649.1"/>
    </source>
</evidence>
<evidence type="ECO:0000256" key="1">
    <source>
        <dbReference type="SAM" id="MobiDB-lite"/>
    </source>
</evidence>
<feature type="region of interest" description="Disordered" evidence="1">
    <location>
        <begin position="89"/>
        <end position="108"/>
    </location>
</feature>